<dbReference type="Proteomes" id="UP000002296">
    <property type="component" value="Unassembled WGS sequence"/>
</dbReference>
<accession>Q4DPT7</accession>
<evidence type="ECO:0000256" key="1">
    <source>
        <dbReference type="SAM" id="Phobius"/>
    </source>
</evidence>
<sequence length="318" mass="34367">MVCAVPHCGCETPPATTRCGAYFQSVGAERSKGQRRGPVCAPSLLLRPWVCCAHDSILRCDVDGGASACVVRRASLLHVFALLCVGKLWERMCAGSECGWLPASPCALGASIHVDLLDGVSQHPGRGEEEDGKGLLWTEGGWTGQSPSVSFPVLLAAHTESINLRNYRRKRLCRFVCATPSSSLHAVVTVRFGAVPSDEGRVRCRGRCAPRPFIASASAFLFLHLHIFLLLHDEFVGGALALAPCFMALCLLCRLRFFHAILKRLAAEDLDNVLCAALFSFVIAAAVRLCGCVLVARVASPAVAPLLCWWGVSERQRW</sequence>
<organism evidence="2 3">
    <name type="scientific">Trypanosoma cruzi (strain CL Brener)</name>
    <dbReference type="NCBI Taxonomy" id="353153"/>
    <lineage>
        <taxon>Eukaryota</taxon>
        <taxon>Discoba</taxon>
        <taxon>Euglenozoa</taxon>
        <taxon>Kinetoplastea</taxon>
        <taxon>Metakinetoplastina</taxon>
        <taxon>Trypanosomatida</taxon>
        <taxon>Trypanosomatidae</taxon>
        <taxon>Trypanosoma</taxon>
        <taxon>Schizotrypanum</taxon>
    </lineage>
</organism>
<keyword evidence="1" id="KW-0812">Transmembrane</keyword>
<dbReference type="InParanoid" id="Q4DPT7"/>
<dbReference type="PaxDb" id="353153-Q4DPT7"/>
<keyword evidence="3" id="KW-1185">Reference proteome</keyword>
<keyword evidence="1" id="KW-1133">Transmembrane helix</keyword>
<feature type="transmembrane region" description="Helical" evidence="1">
    <location>
        <begin position="213"/>
        <end position="231"/>
    </location>
</feature>
<name>Q4DPT7_TRYCC</name>
<evidence type="ECO:0000313" key="3">
    <source>
        <dbReference type="Proteomes" id="UP000002296"/>
    </source>
</evidence>
<dbReference type="AlphaFoldDB" id="Q4DPT7"/>
<gene>
    <name evidence="2" type="ORF">Tc00.1047053511843.35</name>
</gene>
<reference evidence="2 3" key="1">
    <citation type="journal article" date="2005" name="Science">
        <title>The genome sequence of Trypanosoma cruzi, etiologic agent of Chagas disease.</title>
        <authorList>
            <person name="El-Sayed N.M."/>
            <person name="Myler P.J."/>
            <person name="Bartholomeu D.C."/>
            <person name="Nilsson D."/>
            <person name="Aggarwal G."/>
            <person name="Tran A.N."/>
            <person name="Ghedin E."/>
            <person name="Worthey E.A."/>
            <person name="Delcher A.L."/>
            <person name="Blandin G."/>
            <person name="Westenberger S.J."/>
            <person name="Caler E."/>
            <person name="Cerqueira G.C."/>
            <person name="Branche C."/>
            <person name="Haas B."/>
            <person name="Anupama A."/>
            <person name="Arner E."/>
            <person name="Aslund L."/>
            <person name="Attipoe P."/>
            <person name="Bontempi E."/>
            <person name="Bringaud F."/>
            <person name="Burton P."/>
            <person name="Cadag E."/>
            <person name="Campbell D.A."/>
            <person name="Carrington M."/>
            <person name="Crabtree J."/>
            <person name="Darban H."/>
            <person name="da Silveira J.F."/>
            <person name="de Jong P."/>
            <person name="Edwards K."/>
            <person name="Englund P.T."/>
            <person name="Fazelina G."/>
            <person name="Feldblyum T."/>
            <person name="Ferella M."/>
            <person name="Frasch A.C."/>
            <person name="Gull K."/>
            <person name="Horn D."/>
            <person name="Hou L."/>
            <person name="Huang Y."/>
            <person name="Kindlund E."/>
            <person name="Klingbeil M."/>
            <person name="Kluge S."/>
            <person name="Koo H."/>
            <person name="Lacerda D."/>
            <person name="Levin M.J."/>
            <person name="Lorenzi H."/>
            <person name="Louie T."/>
            <person name="Machado C.R."/>
            <person name="McCulloch R."/>
            <person name="McKenna A."/>
            <person name="Mizuno Y."/>
            <person name="Mottram J.C."/>
            <person name="Nelson S."/>
            <person name="Ochaya S."/>
            <person name="Osoegawa K."/>
            <person name="Pai G."/>
            <person name="Parsons M."/>
            <person name="Pentony M."/>
            <person name="Pettersson U."/>
            <person name="Pop M."/>
            <person name="Ramirez J.L."/>
            <person name="Rinta J."/>
            <person name="Robertson L."/>
            <person name="Salzberg S.L."/>
            <person name="Sanchez D.O."/>
            <person name="Seyler A."/>
            <person name="Sharma R."/>
            <person name="Shetty J."/>
            <person name="Simpson A.J."/>
            <person name="Sisk E."/>
            <person name="Tammi M.T."/>
            <person name="Tarleton R."/>
            <person name="Teixeira S."/>
            <person name="Van Aken S."/>
            <person name="Vogt C."/>
            <person name="Ward P.N."/>
            <person name="Wickstead B."/>
            <person name="Wortman J."/>
            <person name="White O."/>
            <person name="Fraser C.M."/>
            <person name="Stuart K.D."/>
            <person name="Andersson B."/>
        </authorList>
    </citation>
    <scope>NUCLEOTIDE SEQUENCE [LARGE SCALE GENOMIC DNA]</scope>
    <source>
        <strain evidence="2 3">CL Brener</strain>
    </source>
</reference>
<feature type="transmembrane region" description="Helical" evidence="1">
    <location>
        <begin position="237"/>
        <end position="258"/>
    </location>
</feature>
<proteinExistence type="predicted"/>
<keyword evidence="1" id="KW-0472">Membrane</keyword>
<dbReference type="EMBL" id="AAHK01000270">
    <property type="protein sequence ID" value="EAN94540.1"/>
    <property type="molecule type" value="Genomic_DNA"/>
</dbReference>
<evidence type="ECO:0000313" key="2">
    <source>
        <dbReference type="EMBL" id="EAN94540.1"/>
    </source>
</evidence>
<protein>
    <submittedName>
        <fullName evidence="2">Uncharacterized protein</fullName>
    </submittedName>
</protein>
<dbReference type="GeneID" id="3548268"/>
<comment type="caution">
    <text evidence="2">The sequence shown here is derived from an EMBL/GenBank/DDBJ whole genome shotgun (WGS) entry which is preliminary data.</text>
</comment>
<dbReference type="KEGG" id="tcr:511843.35"/>
<dbReference type="RefSeq" id="XP_816391.1">
    <property type="nucleotide sequence ID" value="XM_811298.1"/>
</dbReference>